<comment type="caution">
    <text evidence="9">The sequence shown here is derived from an EMBL/GenBank/DDBJ whole genome shotgun (WGS) entry which is preliminary data.</text>
</comment>
<evidence type="ECO:0000256" key="6">
    <source>
        <dbReference type="RuleBase" id="RU367072"/>
    </source>
</evidence>
<dbReference type="InterPro" id="IPR029240">
    <property type="entry name" value="MMS19_N"/>
</dbReference>
<gene>
    <name evidence="9" type="ORF">INT46_009878</name>
</gene>
<proteinExistence type="inferred from homology"/>
<name>A0A8H7RNE4_9FUNG</name>
<dbReference type="InterPro" id="IPR016024">
    <property type="entry name" value="ARM-type_fold"/>
</dbReference>
<dbReference type="GO" id="GO:0005634">
    <property type="term" value="C:nucleus"/>
    <property type="evidence" value="ECO:0007669"/>
    <property type="project" value="UniProtKB-SubCell"/>
</dbReference>
<feature type="domain" description="MMS19 C-terminal" evidence="7">
    <location>
        <begin position="531"/>
        <end position="961"/>
    </location>
</feature>
<protein>
    <recommendedName>
        <fullName evidence="6">MMS19 nucleotide excision repair protein</fullName>
    </recommendedName>
</protein>
<dbReference type="InterPro" id="IPR021133">
    <property type="entry name" value="HEAT_type_2"/>
</dbReference>
<evidence type="ECO:0000259" key="7">
    <source>
        <dbReference type="Pfam" id="PF12460"/>
    </source>
</evidence>
<keyword evidence="6" id="KW-0227">DNA damage</keyword>
<comment type="function">
    <text evidence="6">Key component of the cytosolic iron-sulfur protein assembly (CIA) complex, a multiprotein complex that mediates the incorporation of iron-sulfur cluster into apoproteins specifically involved in DNA metabolism and genomic integrity. In the CIA complex, MMS19 acts as an adapter between early-acting CIA components and a subset of cellular target iron-sulfur proteins.</text>
</comment>
<accession>A0A8H7RNE4</accession>
<dbReference type="OrthoDB" id="342900at2759"/>
<comment type="subcellular location">
    <subcellularLocation>
        <location evidence="1 6">Nucleus</location>
    </subcellularLocation>
</comment>
<dbReference type="Pfam" id="PF12460">
    <property type="entry name" value="MMS19_C"/>
    <property type="match status" value="1"/>
</dbReference>
<dbReference type="EMBL" id="JAEPRC010000032">
    <property type="protein sequence ID" value="KAG2213730.1"/>
    <property type="molecule type" value="Genomic_DNA"/>
</dbReference>
<dbReference type="PANTHER" id="PTHR12891:SF0">
    <property type="entry name" value="MMS19 NUCLEOTIDE EXCISION REPAIR PROTEIN HOMOLOG"/>
    <property type="match status" value="1"/>
</dbReference>
<dbReference type="Gene3D" id="1.25.10.10">
    <property type="entry name" value="Leucine-rich Repeat Variant"/>
    <property type="match status" value="3"/>
</dbReference>
<keyword evidence="3" id="KW-0677">Repeat</keyword>
<evidence type="ECO:0000313" key="9">
    <source>
        <dbReference type="EMBL" id="KAG2213730.1"/>
    </source>
</evidence>
<organism evidence="9 10">
    <name type="scientific">Mucor plumbeus</name>
    <dbReference type="NCBI Taxonomy" id="97098"/>
    <lineage>
        <taxon>Eukaryota</taxon>
        <taxon>Fungi</taxon>
        <taxon>Fungi incertae sedis</taxon>
        <taxon>Mucoromycota</taxon>
        <taxon>Mucoromycotina</taxon>
        <taxon>Mucoromycetes</taxon>
        <taxon>Mucorales</taxon>
        <taxon>Mucorineae</taxon>
        <taxon>Mucoraceae</taxon>
        <taxon>Mucor</taxon>
    </lineage>
</organism>
<keyword evidence="10" id="KW-1185">Reference proteome</keyword>
<feature type="repeat" description="HEAT" evidence="5">
    <location>
        <begin position="932"/>
        <end position="972"/>
    </location>
</feature>
<dbReference type="GO" id="GO:0097361">
    <property type="term" value="C:cytosolic [4Fe-4S] assembly targeting complex"/>
    <property type="evidence" value="ECO:0007669"/>
    <property type="project" value="UniProtKB-UniRule"/>
</dbReference>
<sequence length="1007" mass="111607">MITTDSASAEAIEASKHLVSIVNEGSVQDNLLRLIQTLGEYLINDDEFVRAKDCKQEAINESAVSVLVDFYCERLSDKTCVHNLLDGLVALTTFSKFTGKNAVFVSKRIIQNVQVQQFPQGTRHLAFKVFENLINRHANALKSINNEFVYGFTQELDSEKDPRNLMSAFQIMTSIVENFDISAHVEDIFEVAFCYFPITFKPPPDDPYGITAEDLKISLRECISSTPLFAKFTLPLILEKLSSTSGSAKKDSMETLAACAPVYGAEALLPSINEIFNSLKLEVFHAIDAPLEDAAIEAIRAVVSALGSSSVSSTSEQDPTEKALKPLLDECATNLKDPDMKDSKQTGRILRAAASASDSACHYVVDNIVPLVLKQYRETNVATLKKSNVDIMIDLLEACKTLYGTANEKIKDEDFVSPLVQHKDRLFGIFESCLVASNEYNLLRLSGLTGLKLMILSKGYLESNEVGIAVQSINKILLDEQDEELRAAALEALRVTSHINSKYINESTLPSLIDRLPDTSNDCNPIIYLYVLYALRTLSPVASVYQHAMPLLIKKFDIVCAKDENENYAYAIIESILEILKIKSTEKHTDVADGIDTIIPHFITKSVEASLDDSDNLILRPSIMETVALIIITIFSKVNSSIQKSFLDKSFKLYVNGQLPEFNISSSSPQAFKPLDTTPKTNEKQQNTCQLFAAIVCSSRKDVELPISSSIEDYLNELVTLALSATNPIQITCASRIIGSIINKWKDNLALTEYVKATALVLEDTITQQSTNSKNALQIYLWMTKALVLRTHALGYELTTRVIEWCGNNTAPDAPQGFDILIGDDKLALNKNTFATTTILYKQRFFSFCLPKLVEGFRSAQDDVKPNYLIALSYVLKNVPKQILLNELPPLVPLLIQSLGLSDATLKVSTLETFKLAVSEAADVVAPQIRTILPPLLALLNDNQNSIRVRVAALTCLAQFPAFIAKDALAPHVNYVIKQLKTPLDDKKRIVRKEAVDCRSKWYTVSS</sequence>
<evidence type="ECO:0000259" key="8">
    <source>
        <dbReference type="Pfam" id="PF14500"/>
    </source>
</evidence>
<evidence type="ECO:0000256" key="3">
    <source>
        <dbReference type="ARBA" id="ARBA00022737"/>
    </source>
</evidence>
<evidence type="ECO:0000256" key="5">
    <source>
        <dbReference type="PROSITE-ProRule" id="PRU00103"/>
    </source>
</evidence>
<dbReference type="Proteomes" id="UP000650833">
    <property type="component" value="Unassembled WGS sequence"/>
</dbReference>
<reference evidence="9" key="1">
    <citation type="submission" date="2020-12" db="EMBL/GenBank/DDBJ databases">
        <title>Metabolic potential, ecology and presence of endohyphal bacteria is reflected in genomic diversity of Mucoromycotina.</title>
        <authorList>
            <person name="Muszewska A."/>
            <person name="Okrasinska A."/>
            <person name="Steczkiewicz K."/>
            <person name="Drgas O."/>
            <person name="Orlowska M."/>
            <person name="Perlinska-Lenart U."/>
            <person name="Aleksandrzak-Piekarczyk T."/>
            <person name="Szatraj K."/>
            <person name="Zielenkiewicz U."/>
            <person name="Pilsyk S."/>
            <person name="Malc E."/>
            <person name="Mieczkowski P."/>
            <person name="Kruszewska J.S."/>
            <person name="Biernat P."/>
            <person name="Pawlowska J."/>
        </authorList>
    </citation>
    <scope>NUCLEOTIDE SEQUENCE</scope>
    <source>
        <strain evidence="9">CBS 226.32</strain>
    </source>
</reference>
<dbReference type="InterPro" id="IPR039920">
    <property type="entry name" value="MMS19"/>
</dbReference>
<dbReference type="AlphaFoldDB" id="A0A8H7RNE4"/>
<dbReference type="GO" id="GO:0016226">
    <property type="term" value="P:iron-sulfur cluster assembly"/>
    <property type="evidence" value="ECO:0007669"/>
    <property type="project" value="UniProtKB-UniRule"/>
</dbReference>
<evidence type="ECO:0000256" key="2">
    <source>
        <dbReference type="ARBA" id="ARBA00009340"/>
    </source>
</evidence>
<evidence type="ECO:0000256" key="4">
    <source>
        <dbReference type="ARBA" id="ARBA00023242"/>
    </source>
</evidence>
<comment type="similarity">
    <text evidence="2 6">Belongs to the MET18/MMS19 family.</text>
</comment>
<dbReference type="PANTHER" id="PTHR12891">
    <property type="entry name" value="DNA REPAIR/TRANSCRIPTION PROTEIN MET18/MMS19"/>
    <property type="match status" value="1"/>
</dbReference>
<dbReference type="SUPFAM" id="SSF48371">
    <property type="entry name" value="ARM repeat"/>
    <property type="match status" value="1"/>
</dbReference>
<dbReference type="PROSITE" id="PS50077">
    <property type="entry name" value="HEAT_REPEAT"/>
    <property type="match status" value="1"/>
</dbReference>
<keyword evidence="4 6" id="KW-0539">Nucleus</keyword>
<evidence type="ECO:0000256" key="1">
    <source>
        <dbReference type="ARBA" id="ARBA00004123"/>
    </source>
</evidence>
<dbReference type="InterPro" id="IPR011989">
    <property type="entry name" value="ARM-like"/>
</dbReference>
<dbReference type="GO" id="GO:0051604">
    <property type="term" value="P:protein maturation"/>
    <property type="evidence" value="ECO:0007669"/>
    <property type="project" value="UniProtKB-UniRule"/>
</dbReference>
<dbReference type="Pfam" id="PF14500">
    <property type="entry name" value="MMS19_N"/>
    <property type="match status" value="1"/>
</dbReference>
<keyword evidence="6" id="KW-0234">DNA repair</keyword>
<evidence type="ECO:0000313" key="10">
    <source>
        <dbReference type="Proteomes" id="UP000650833"/>
    </source>
</evidence>
<dbReference type="InterPro" id="IPR024687">
    <property type="entry name" value="MMS19_C"/>
</dbReference>
<feature type="domain" description="MMS19 N-terminal" evidence="8">
    <location>
        <begin position="35"/>
        <end position="285"/>
    </location>
</feature>
<dbReference type="GO" id="GO:0006281">
    <property type="term" value="P:DNA repair"/>
    <property type="evidence" value="ECO:0007669"/>
    <property type="project" value="UniProtKB-UniRule"/>
</dbReference>